<protein>
    <submittedName>
        <fullName evidence="1">Uncharacterized protein</fullName>
    </submittedName>
</protein>
<accession>A0A0F9NV84</accession>
<sequence>MINGCIDMDFTIYDIIELAVILDSINWKQLILENHCDRSRFALLENFRKNQ</sequence>
<reference evidence="1" key="1">
    <citation type="journal article" date="2015" name="Nature">
        <title>Complex archaea that bridge the gap between prokaryotes and eukaryotes.</title>
        <authorList>
            <person name="Spang A."/>
            <person name="Saw J.H."/>
            <person name="Jorgensen S.L."/>
            <person name="Zaremba-Niedzwiedzka K."/>
            <person name="Martijn J."/>
            <person name="Lind A.E."/>
            <person name="van Eijk R."/>
            <person name="Schleper C."/>
            <person name="Guy L."/>
            <person name="Ettema T.J."/>
        </authorList>
    </citation>
    <scope>NUCLEOTIDE SEQUENCE</scope>
</reference>
<evidence type="ECO:0000313" key="1">
    <source>
        <dbReference type="EMBL" id="KKN23395.1"/>
    </source>
</evidence>
<comment type="caution">
    <text evidence="1">The sequence shown here is derived from an EMBL/GenBank/DDBJ whole genome shotgun (WGS) entry which is preliminary data.</text>
</comment>
<name>A0A0F9NV84_9ZZZZ</name>
<proteinExistence type="predicted"/>
<organism evidence="1">
    <name type="scientific">marine sediment metagenome</name>
    <dbReference type="NCBI Taxonomy" id="412755"/>
    <lineage>
        <taxon>unclassified sequences</taxon>
        <taxon>metagenomes</taxon>
        <taxon>ecological metagenomes</taxon>
    </lineage>
</organism>
<gene>
    <name evidence="1" type="ORF">LCGC14_0905420</name>
</gene>
<dbReference type="EMBL" id="LAZR01002975">
    <property type="protein sequence ID" value="KKN23395.1"/>
    <property type="molecule type" value="Genomic_DNA"/>
</dbReference>
<dbReference type="AlphaFoldDB" id="A0A0F9NV84"/>